<dbReference type="Pfam" id="PF10707">
    <property type="entry name" value="YrbL-PhoP_reg"/>
    <property type="match status" value="1"/>
</dbReference>
<name>A0A447TUJ3_SALET</name>
<organism evidence="1 2">
    <name type="scientific">Salmonella enterica I</name>
    <dbReference type="NCBI Taxonomy" id="59201"/>
    <lineage>
        <taxon>Bacteria</taxon>
        <taxon>Pseudomonadati</taxon>
        <taxon>Pseudomonadota</taxon>
        <taxon>Gammaproteobacteria</taxon>
        <taxon>Enterobacterales</taxon>
        <taxon>Enterobacteriaceae</taxon>
        <taxon>Salmonella</taxon>
    </lineage>
</organism>
<sequence>MILLSKQTPLGAGRHRKCYTHPDNARRCIKVIYNRDHGGDKEIRRELSYYAHLSRYLTDWSAIPRYYGTVETDCGTGYVYDMITDFNGAPSITLTEFAAQCRYEEDVAVLRRLLKKLKRYLLDNHIVTMSLKPQISCASVSASQKWFRWFATIWGKVPLSRWRPGQHGAVNANWRECGSGLSPSLRWPLPWRGTRSQKTRNGWRLLLTKL</sequence>
<dbReference type="InterPro" id="IPR019647">
    <property type="entry name" value="PhoP_reg_network_YrbL"/>
</dbReference>
<reference evidence="1 2" key="1">
    <citation type="submission" date="2018-12" db="EMBL/GenBank/DDBJ databases">
        <authorList>
            <consortium name="Pathogen Informatics"/>
        </authorList>
    </citation>
    <scope>NUCLEOTIDE SEQUENCE [LARGE SCALE GENOMIC DNA]</scope>
    <source>
        <strain evidence="1 2">NCTC6754</strain>
    </source>
</reference>
<protein>
    <submittedName>
        <fullName evidence="1">PhoP regulatory network protein YrbL</fullName>
    </submittedName>
</protein>
<proteinExistence type="predicted"/>
<dbReference type="EMBL" id="LR134190">
    <property type="protein sequence ID" value="VEB53525.1"/>
    <property type="molecule type" value="Genomic_DNA"/>
</dbReference>
<dbReference type="AlphaFoldDB" id="A0A447TUJ3"/>
<gene>
    <name evidence="1" type="primary">SBOV33921</name>
    <name evidence="1" type="ORF">NCTC6754_02809</name>
</gene>
<evidence type="ECO:0000313" key="1">
    <source>
        <dbReference type="EMBL" id="VEB53525.1"/>
    </source>
</evidence>
<dbReference type="Proteomes" id="UP000269208">
    <property type="component" value="Chromosome"/>
</dbReference>
<dbReference type="NCBIfam" id="NF007671">
    <property type="entry name" value="PRK10345.1"/>
    <property type="match status" value="1"/>
</dbReference>
<accession>A0A447TUJ3</accession>
<evidence type="ECO:0000313" key="2">
    <source>
        <dbReference type="Proteomes" id="UP000269208"/>
    </source>
</evidence>